<evidence type="ECO:0000256" key="1">
    <source>
        <dbReference type="SAM" id="MobiDB-lite"/>
    </source>
</evidence>
<comment type="caution">
    <text evidence="3">The sequence shown here is derived from an EMBL/GenBank/DDBJ whole genome shotgun (WGS) entry which is preliminary data.</text>
</comment>
<dbReference type="InterPro" id="IPR013087">
    <property type="entry name" value="Znf_C2H2_type"/>
</dbReference>
<dbReference type="AlphaFoldDB" id="A0AAD5JZG1"/>
<feature type="region of interest" description="Disordered" evidence="1">
    <location>
        <begin position="16"/>
        <end position="87"/>
    </location>
</feature>
<proteinExistence type="predicted"/>
<protein>
    <recommendedName>
        <fullName evidence="2">C2H2-type domain-containing protein</fullName>
    </recommendedName>
</protein>
<reference evidence="3" key="1">
    <citation type="journal article" date="2022" name="IScience">
        <title>Evolution of zygomycete secretomes and the origins of terrestrial fungal ecologies.</title>
        <authorList>
            <person name="Chang Y."/>
            <person name="Wang Y."/>
            <person name="Mondo S."/>
            <person name="Ahrendt S."/>
            <person name="Andreopoulos W."/>
            <person name="Barry K."/>
            <person name="Beard J."/>
            <person name="Benny G.L."/>
            <person name="Blankenship S."/>
            <person name="Bonito G."/>
            <person name="Cuomo C."/>
            <person name="Desiro A."/>
            <person name="Gervers K.A."/>
            <person name="Hundley H."/>
            <person name="Kuo A."/>
            <person name="LaButti K."/>
            <person name="Lang B.F."/>
            <person name="Lipzen A."/>
            <person name="O'Donnell K."/>
            <person name="Pangilinan J."/>
            <person name="Reynolds N."/>
            <person name="Sandor L."/>
            <person name="Smith M.E."/>
            <person name="Tsang A."/>
            <person name="Grigoriev I.V."/>
            <person name="Stajich J.E."/>
            <person name="Spatafora J.W."/>
        </authorList>
    </citation>
    <scope>NUCLEOTIDE SEQUENCE</scope>
    <source>
        <strain evidence="3">RSA 2281</strain>
    </source>
</reference>
<evidence type="ECO:0000313" key="3">
    <source>
        <dbReference type="EMBL" id="KAI9261679.1"/>
    </source>
</evidence>
<reference evidence="3" key="2">
    <citation type="submission" date="2023-02" db="EMBL/GenBank/DDBJ databases">
        <authorList>
            <consortium name="DOE Joint Genome Institute"/>
            <person name="Mondo S.J."/>
            <person name="Chang Y."/>
            <person name="Wang Y."/>
            <person name="Ahrendt S."/>
            <person name="Andreopoulos W."/>
            <person name="Barry K."/>
            <person name="Beard J."/>
            <person name="Benny G.L."/>
            <person name="Blankenship S."/>
            <person name="Bonito G."/>
            <person name="Cuomo C."/>
            <person name="Desiro A."/>
            <person name="Gervers K.A."/>
            <person name="Hundley H."/>
            <person name="Kuo A."/>
            <person name="LaButti K."/>
            <person name="Lang B.F."/>
            <person name="Lipzen A."/>
            <person name="O'Donnell K."/>
            <person name="Pangilinan J."/>
            <person name="Reynolds N."/>
            <person name="Sandor L."/>
            <person name="Smith M.W."/>
            <person name="Tsang A."/>
            <person name="Grigoriev I.V."/>
            <person name="Stajich J.E."/>
            <person name="Spatafora J.W."/>
        </authorList>
    </citation>
    <scope>NUCLEOTIDE SEQUENCE</scope>
    <source>
        <strain evidence="3">RSA 2281</strain>
    </source>
</reference>
<dbReference type="EMBL" id="JAIXMP010000015">
    <property type="protein sequence ID" value="KAI9261679.1"/>
    <property type="molecule type" value="Genomic_DNA"/>
</dbReference>
<dbReference type="Proteomes" id="UP001209540">
    <property type="component" value="Unassembled WGS sequence"/>
</dbReference>
<evidence type="ECO:0000313" key="4">
    <source>
        <dbReference type="Proteomes" id="UP001209540"/>
    </source>
</evidence>
<feature type="domain" description="C2H2-type" evidence="2">
    <location>
        <begin position="95"/>
        <end position="118"/>
    </location>
</feature>
<feature type="compositionally biased region" description="Basic and acidic residues" evidence="1">
    <location>
        <begin position="49"/>
        <end position="87"/>
    </location>
</feature>
<evidence type="ECO:0000259" key="2">
    <source>
        <dbReference type="PROSITE" id="PS00028"/>
    </source>
</evidence>
<accession>A0AAD5JZG1</accession>
<feature type="compositionally biased region" description="Polar residues" evidence="1">
    <location>
        <begin position="16"/>
        <end position="37"/>
    </location>
</feature>
<dbReference type="PROSITE" id="PS00028">
    <property type="entry name" value="ZINC_FINGER_C2H2_1"/>
    <property type="match status" value="1"/>
</dbReference>
<keyword evidence="4" id="KW-1185">Reference proteome</keyword>
<sequence>MLSSVKKFVSKYLVQDSQTVATSSNESTEPKPLQSTNPDEDQWNDQEEHESKKRPLNIEEDRHDSEERPTKRHATEEISTEDNKQQKKEGEFYFCPFKGCSQVYMWRASIVKHIQKTHFKIPRLNTDHCVLQTRSGHIIDFNGKG</sequence>
<feature type="compositionally biased region" description="Acidic residues" evidence="1">
    <location>
        <begin position="38"/>
        <end position="48"/>
    </location>
</feature>
<gene>
    <name evidence="3" type="ORF">BDA99DRAFT_82158</name>
</gene>
<name>A0AAD5JZG1_9FUNG</name>
<organism evidence="3 4">
    <name type="scientific">Phascolomyces articulosus</name>
    <dbReference type="NCBI Taxonomy" id="60185"/>
    <lineage>
        <taxon>Eukaryota</taxon>
        <taxon>Fungi</taxon>
        <taxon>Fungi incertae sedis</taxon>
        <taxon>Mucoromycota</taxon>
        <taxon>Mucoromycotina</taxon>
        <taxon>Mucoromycetes</taxon>
        <taxon>Mucorales</taxon>
        <taxon>Lichtheimiaceae</taxon>
        <taxon>Phascolomyces</taxon>
    </lineage>
</organism>